<comment type="caution">
    <text evidence="1">The sequence shown here is derived from an EMBL/GenBank/DDBJ whole genome shotgun (WGS) entry which is preliminary data.</text>
</comment>
<sequence>MLRSIFVAYKTSHGSNMLHADSNMKVFDPFLTDICSFCYDFGDQLMDCSLPMKGLNRVLSNYESLSAIERSQVSDESYWIAKEFMSAGDALHCDADMVQGLQHAGMCAREVSLCSKSVEDLAPQPQTPVRRPKVLIR</sequence>
<protein>
    <submittedName>
        <fullName evidence="1">Uncharacterized protein</fullName>
    </submittedName>
</protein>
<organism evidence="1 2">
    <name type="scientific">Gracilariopsis chorda</name>
    <dbReference type="NCBI Taxonomy" id="448386"/>
    <lineage>
        <taxon>Eukaryota</taxon>
        <taxon>Rhodophyta</taxon>
        <taxon>Florideophyceae</taxon>
        <taxon>Rhodymeniophycidae</taxon>
        <taxon>Gracilariales</taxon>
        <taxon>Gracilariaceae</taxon>
        <taxon>Gracilariopsis</taxon>
    </lineage>
</organism>
<dbReference type="Proteomes" id="UP000247409">
    <property type="component" value="Unassembled WGS sequence"/>
</dbReference>
<reference evidence="1 2" key="1">
    <citation type="journal article" date="2018" name="Mol. Biol. Evol.">
        <title>Analysis of the draft genome of the red seaweed Gracilariopsis chorda provides insights into genome size evolution in Rhodophyta.</title>
        <authorList>
            <person name="Lee J."/>
            <person name="Yang E.C."/>
            <person name="Graf L."/>
            <person name="Yang J.H."/>
            <person name="Qiu H."/>
            <person name="Zel Zion U."/>
            <person name="Chan C.X."/>
            <person name="Stephens T.G."/>
            <person name="Weber A.P.M."/>
            <person name="Boo G.H."/>
            <person name="Boo S.M."/>
            <person name="Kim K.M."/>
            <person name="Shin Y."/>
            <person name="Jung M."/>
            <person name="Lee S.J."/>
            <person name="Yim H.S."/>
            <person name="Lee J.H."/>
            <person name="Bhattacharya D."/>
            <person name="Yoon H.S."/>
        </authorList>
    </citation>
    <scope>NUCLEOTIDE SEQUENCE [LARGE SCALE GENOMIC DNA]</scope>
    <source>
        <strain evidence="1 2">SKKU-2015</strain>
        <tissue evidence="1">Whole body</tissue>
    </source>
</reference>
<proteinExistence type="predicted"/>
<accession>A0A2V3J6F7</accession>
<evidence type="ECO:0000313" key="1">
    <source>
        <dbReference type="EMBL" id="PXF49577.1"/>
    </source>
</evidence>
<keyword evidence="2" id="KW-1185">Reference proteome</keyword>
<evidence type="ECO:0000313" key="2">
    <source>
        <dbReference type="Proteomes" id="UP000247409"/>
    </source>
</evidence>
<dbReference type="EMBL" id="NBIV01000004">
    <property type="protein sequence ID" value="PXF49577.1"/>
    <property type="molecule type" value="Genomic_DNA"/>
</dbReference>
<name>A0A2V3J6F7_9FLOR</name>
<gene>
    <name evidence="1" type="ORF">BWQ96_00647</name>
</gene>
<dbReference type="AlphaFoldDB" id="A0A2V3J6F7"/>